<dbReference type="InterPro" id="IPR035451">
    <property type="entry name" value="Ada-like_dom_sf"/>
</dbReference>
<organism evidence="1">
    <name type="scientific">hydrocarbon metagenome</name>
    <dbReference type="NCBI Taxonomy" id="938273"/>
    <lineage>
        <taxon>unclassified sequences</taxon>
        <taxon>metagenomes</taxon>
        <taxon>ecological metagenomes</taxon>
    </lineage>
</organism>
<dbReference type="EMBL" id="LNQE01001845">
    <property type="protein sequence ID" value="KUG04547.1"/>
    <property type="molecule type" value="Genomic_DNA"/>
</dbReference>
<comment type="caution">
    <text evidence="1">The sequence shown here is derived from an EMBL/GenBank/DDBJ whole genome shotgun (WGS) entry which is preliminary data.</text>
</comment>
<reference evidence="1" key="1">
    <citation type="journal article" date="2015" name="Proc. Natl. Acad. Sci. U.S.A.">
        <title>Networks of energetic and metabolic interactions define dynamics in microbial communities.</title>
        <authorList>
            <person name="Embree M."/>
            <person name="Liu J.K."/>
            <person name="Al-Bassam M.M."/>
            <person name="Zengler K."/>
        </authorList>
    </citation>
    <scope>NUCLEOTIDE SEQUENCE</scope>
</reference>
<proteinExistence type="predicted"/>
<evidence type="ECO:0000313" key="1">
    <source>
        <dbReference type="EMBL" id="KUG04547.1"/>
    </source>
</evidence>
<protein>
    <submittedName>
        <fullName evidence="1">Uncharacterized protein</fullName>
    </submittedName>
</protein>
<dbReference type="AlphaFoldDB" id="A0A0W8E7Y2"/>
<gene>
    <name evidence="1" type="ORF">ASZ90_018038</name>
</gene>
<sequence>MASPNYDLLLQIDEAVLNKSLAALYYSGFLRLEGEYNFVEGIPENLHDFTKFSYKIRMKNEPLIDLRGRDHVYIKFVVELKLIVLTGIVLEFDASFYADTQIVFDAVSKKMIFDLSHAEITNLYINDTYRFHKKFIENINEVLAVLLSAYLTEDRKTVEIPLILQQLELPMMPAGNAYELPVRMGDVLIYNNRLLIMGINFFTETAEDINLVQDMSGGNDLYINLKEKTLKQIFDFWWDNTKYEKCEEFIGSFPINTDSWWEKGTDILARLLSLGFIETKTVYDELLCNYNGLVKVLEKPDFEFCEENKVLINSLKIQAQFKASFTADVIKDIKLDTSSFIPDRLTPWEDDKLLKHREETKEILKLEQDLELSICQAEGIIKLNDKNNLVIEIVKADINIELGDKWYQNLSEKAVNYIIDLFEQKVLEKIPDLVISPNLILSKQEIAGYTMQVSTHCISFDNDELSLTVNIGINELMSKSVPVPVYIANKRTKKIHNFDCPAVEDIEMENRLGYYVLYEALKEGYSACKSCIGASKLL</sequence>
<accession>A0A0W8E7Y2</accession>
<dbReference type="SUPFAM" id="SSF57884">
    <property type="entry name" value="Ada DNA repair protein, N-terminal domain (N-Ada 10)"/>
    <property type="match status" value="1"/>
</dbReference>
<dbReference type="Gene3D" id="3.40.10.10">
    <property type="entry name" value="DNA Methylphosphotriester Repair Domain"/>
    <property type="match status" value="1"/>
</dbReference>
<name>A0A0W8E7Y2_9ZZZZ</name>